<evidence type="ECO:0000256" key="1">
    <source>
        <dbReference type="SAM" id="MobiDB-lite"/>
    </source>
</evidence>
<feature type="region of interest" description="Disordered" evidence="1">
    <location>
        <begin position="217"/>
        <end position="279"/>
    </location>
</feature>
<protein>
    <submittedName>
        <fullName evidence="2">Uncharacterized protein</fullName>
    </submittedName>
</protein>
<name>A0A3N2Q534_SODAK</name>
<proteinExistence type="predicted"/>
<keyword evidence="3" id="KW-1185">Reference proteome</keyword>
<gene>
    <name evidence="2" type="ORF">SODALDRAFT_357817</name>
</gene>
<feature type="compositionally biased region" description="Basic residues" evidence="1">
    <location>
        <begin position="267"/>
        <end position="276"/>
    </location>
</feature>
<dbReference type="RefSeq" id="XP_028469541.1">
    <property type="nucleotide sequence ID" value="XM_028614036.1"/>
</dbReference>
<sequence>MAGRLLATTNHNMSLDVDFYRPDPFLSRTYPPSQAVSDVQDNAHVPLFLRLALPPITVVLDGSMSQHQSGTSTSTSTSTSTTPVPSQRRAAPPLDKSPVSQGKPDPPTAAQAPVRTWPGRGGPFATKYACTALPPRYMDGPCSSSITARNDKYNPARFSHVTCTVTPVLEVDDEAADGKAEAEAEAAMKDRIAQWRRRRRQRNVVLQYKRAIVRRRGQVPEDVGSGGIPGQKKSDRKGDTALPDGSPTPSSAKSGAAPVMTADPNPYHHHHHRHHRHDVDEGFCEESEDAHPMLPSLEEIYQATGASRSRYPALPRHRDRVLEDRSTTEEKAGSRPWMRCTIGLNESGGTGSFQRRAKQSDISQRHFTATLMGISIP</sequence>
<organism evidence="2 3">
    <name type="scientific">Sodiomyces alkalinus (strain CBS 110278 / VKM F-3762 / F11)</name>
    <name type="common">Alkaliphilic filamentous fungus</name>
    <dbReference type="NCBI Taxonomy" id="1314773"/>
    <lineage>
        <taxon>Eukaryota</taxon>
        <taxon>Fungi</taxon>
        <taxon>Dikarya</taxon>
        <taxon>Ascomycota</taxon>
        <taxon>Pezizomycotina</taxon>
        <taxon>Sordariomycetes</taxon>
        <taxon>Hypocreomycetidae</taxon>
        <taxon>Glomerellales</taxon>
        <taxon>Plectosphaerellaceae</taxon>
        <taxon>Sodiomyces</taxon>
    </lineage>
</organism>
<evidence type="ECO:0000313" key="2">
    <source>
        <dbReference type="EMBL" id="ROT41735.1"/>
    </source>
</evidence>
<dbReference type="EMBL" id="ML119052">
    <property type="protein sequence ID" value="ROT41735.1"/>
    <property type="molecule type" value="Genomic_DNA"/>
</dbReference>
<dbReference type="AlphaFoldDB" id="A0A3N2Q534"/>
<evidence type="ECO:0000313" key="3">
    <source>
        <dbReference type="Proteomes" id="UP000272025"/>
    </source>
</evidence>
<reference evidence="2 3" key="1">
    <citation type="journal article" date="2018" name="Mol. Ecol.">
        <title>The obligate alkalophilic soda-lake fungus Sodiomyces alkalinus has shifted to a protein diet.</title>
        <authorList>
            <person name="Grum-Grzhimaylo A.A."/>
            <person name="Falkoski D.L."/>
            <person name="van den Heuvel J."/>
            <person name="Valero-Jimenez C.A."/>
            <person name="Min B."/>
            <person name="Choi I.G."/>
            <person name="Lipzen A."/>
            <person name="Daum C.G."/>
            <person name="Aanen D.K."/>
            <person name="Tsang A."/>
            <person name="Henrissat B."/>
            <person name="Bilanenko E.N."/>
            <person name="de Vries R.P."/>
            <person name="van Kan J.A.L."/>
            <person name="Grigoriev I.V."/>
            <person name="Debets A.J.M."/>
        </authorList>
    </citation>
    <scope>NUCLEOTIDE SEQUENCE [LARGE SCALE GENOMIC DNA]</scope>
    <source>
        <strain evidence="2 3">F11</strain>
    </source>
</reference>
<accession>A0A3N2Q534</accession>
<feature type="region of interest" description="Disordered" evidence="1">
    <location>
        <begin position="63"/>
        <end position="120"/>
    </location>
</feature>
<dbReference type="Proteomes" id="UP000272025">
    <property type="component" value="Unassembled WGS sequence"/>
</dbReference>
<feature type="compositionally biased region" description="Low complexity" evidence="1">
    <location>
        <begin position="71"/>
        <end position="82"/>
    </location>
</feature>
<dbReference type="GeneID" id="39582514"/>